<dbReference type="EMBL" id="VYZN01000018">
    <property type="protein sequence ID" value="KAE9537227.1"/>
    <property type="molecule type" value="Genomic_DNA"/>
</dbReference>
<evidence type="ECO:0000313" key="2">
    <source>
        <dbReference type="EMBL" id="KAE9537227.1"/>
    </source>
</evidence>
<evidence type="ECO:0000259" key="1">
    <source>
        <dbReference type="Pfam" id="PF21049"/>
    </source>
</evidence>
<feature type="domain" description="Cilia- and flagella-associated protein 69 ARM repeats" evidence="1">
    <location>
        <begin position="382"/>
        <end position="461"/>
    </location>
</feature>
<dbReference type="AlphaFoldDB" id="A0A6G0TQJ0"/>
<dbReference type="Proteomes" id="UP000475862">
    <property type="component" value="Unassembled WGS sequence"/>
</dbReference>
<protein>
    <recommendedName>
        <fullName evidence="1">Cilia- and flagella-associated protein 69 ARM repeats domain-containing protein</fullName>
    </recommendedName>
</protein>
<dbReference type="InterPro" id="IPR048733">
    <property type="entry name" value="CFA69_ARM_dom"/>
</dbReference>
<organism evidence="2 3">
    <name type="scientific">Aphis glycines</name>
    <name type="common">Soybean aphid</name>
    <dbReference type="NCBI Taxonomy" id="307491"/>
    <lineage>
        <taxon>Eukaryota</taxon>
        <taxon>Metazoa</taxon>
        <taxon>Ecdysozoa</taxon>
        <taxon>Arthropoda</taxon>
        <taxon>Hexapoda</taxon>
        <taxon>Insecta</taxon>
        <taxon>Pterygota</taxon>
        <taxon>Neoptera</taxon>
        <taxon>Paraneoptera</taxon>
        <taxon>Hemiptera</taxon>
        <taxon>Sternorrhyncha</taxon>
        <taxon>Aphidomorpha</taxon>
        <taxon>Aphidoidea</taxon>
        <taxon>Aphididae</taxon>
        <taxon>Aphidini</taxon>
        <taxon>Aphis</taxon>
        <taxon>Aphis</taxon>
    </lineage>
</organism>
<accession>A0A6G0TQJ0</accession>
<reference evidence="2 3" key="1">
    <citation type="submission" date="2019-08" db="EMBL/GenBank/DDBJ databases">
        <title>The genome of the soybean aphid Biotype 1, its phylome, world population structure and adaptation to the North American continent.</title>
        <authorList>
            <person name="Giordano R."/>
            <person name="Donthu R.K."/>
            <person name="Hernandez A.G."/>
            <person name="Wright C.L."/>
            <person name="Zimin A.V."/>
        </authorList>
    </citation>
    <scope>NUCLEOTIDE SEQUENCE [LARGE SCALE GENOMIC DNA]</scope>
    <source>
        <tissue evidence="2">Whole aphids</tissue>
    </source>
</reference>
<dbReference type="Pfam" id="PF21049">
    <property type="entry name" value="CFA69_ARM_rpt"/>
    <property type="match status" value="1"/>
</dbReference>
<gene>
    <name evidence="2" type="ORF">AGLY_006250</name>
</gene>
<name>A0A6G0TQJ0_APHGL</name>
<dbReference type="OrthoDB" id="191673at2759"/>
<sequence>MSDLPKTLMELIENVTSQTFLDDLLKLSYNIATLSYQSDGFLSLALHMMQFDGIRILVDTLKPNFLWMPLVSFERFTVCEFVIMLLNQMFSAWSLQSSASSTCIQPSRVTGNTLEILLCNIKIETERNDENSMKLRNDFCYILGEIVDNCSIDKNEYSDDIVTDIVMLCVWPEIIHISHWLEDVEFHPVNENFIFKCIMFDILNKVFIHLSSKIKFQQLNTFLIKEFITLLNFEYSKKMYGEYLHTILNRSLLNLPCLMLNSVDSSIKIECCNELSTYLFILIQFIVPRSFRVRLSMKTLNHACCFILAAVILSTLEIQNFNFQDISLYGLNTLNVFFRESQQNPEAQPMVFKMISSMLKLYFVEDANRNINQNILLDLLHFIKNAIISYDDQVKLFIKAKGIEHILNALTISKYPIQLVMLSTLVDLVALKSGKCHIKKWKSIKTGKGYLELLCEIWRREMVRFNFIGQG</sequence>
<keyword evidence="3" id="KW-1185">Reference proteome</keyword>
<evidence type="ECO:0000313" key="3">
    <source>
        <dbReference type="Proteomes" id="UP000475862"/>
    </source>
</evidence>
<proteinExistence type="predicted"/>
<comment type="caution">
    <text evidence="2">The sequence shown here is derived from an EMBL/GenBank/DDBJ whole genome shotgun (WGS) entry which is preliminary data.</text>
</comment>